<feature type="transmembrane region" description="Helical" evidence="8">
    <location>
        <begin position="164"/>
        <end position="183"/>
    </location>
</feature>
<dbReference type="InterPro" id="IPR000715">
    <property type="entry name" value="Glycosyl_transferase_4"/>
</dbReference>
<keyword evidence="6 8" id="KW-0472">Membrane</keyword>
<evidence type="ECO:0000256" key="1">
    <source>
        <dbReference type="ARBA" id="ARBA00004651"/>
    </source>
</evidence>
<dbReference type="GO" id="GO:0044038">
    <property type="term" value="P:cell wall macromolecule biosynthetic process"/>
    <property type="evidence" value="ECO:0007669"/>
    <property type="project" value="TreeGrafter"/>
</dbReference>
<evidence type="ECO:0000313" key="9">
    <source>
        <dbReference type="EMBL" id="EOT41149.1"/>
    </source>
</evidence>
<keyword evidence="7" id="KW-0479">Metal-binding</keyword>
<evidence type="ECO:0000256" key="8">
    <source>
        <dbReference type="SAM" id="Phobius"/>
    </source>
</evidence>
<dbReference type="InterPro" id="IPR018480">
    <property type="entry name" value="PNAcMuramoyl-5peptid_Trfase_CS"/>
</dbReference>
<evidence type="ECO:0000256" key="7">
    <source>
        <dbReference type="PIRSR" id="PIRSR600715-1"/>
    </source>
</evidence>
<feature type="transmembrane region" description="Helical" evidence="8">
    <location>
        <begin position="285"/>
        <end position="313"/>
    </location>
</feature>
<dbReference type="GO" id="GO:0071555">
    <property type="term" value="P:cell wall organization"/>
    <property type="evidence" value="ECO:0007669"/>
    <property type="project" value="TreeGrafter"/>
</dbReference>
<dbReference type="PANTHER" id="PTHR22926">
    <property type="entry name" value="PHOSPHO-N-ACETYLMURAMOYL-PENTAPEPTIDE-TRANSFERASE"/>
    <property type="match status" value="1"/>
</dbReference>
<keyword evidence="2" id="KW-1003">Cell membrane</keyword>
<evidence type="ECO:0000256" key="6">
    <source>
        <dbReference type="ARBA" id="ARBA00023136"/>
    </source>
</evidence>
<dbReference type="OrthoDB" id="9783652at2"/>
<dbReference type="EMBL" id="AHYR01000005">
    <property type="protein sequence ID" value="EOT41149.1"/>
    <property type="molecule type" value="Genomic_DNA"/>
</dbReference>
<feature type="transmembrane region" description="Helical" evidence="8">
    <location>
        <begin position="109"/>
        <end position="131"/>
    </location>
</feature>
<comment type="subcellular location">
    <subcellularLocation>
        <location evidence="1">Cell membrane</location>
        <topology evidence="1">Multi-pass membrane protein</topology>
    </subcellularLocation>
</comment>
<dbReference type="Proteomes" id="UP000014127">
    <property type="component" value="Unassembled WGS sequence"/>
</dbReference>
<feature type="transmembrane region" description="Helical" evidence="8">
    <location>
        <begin position="78"/>
        <end position="97"/>
    </location>
</feature>
<evidence type="ECO:0000256" key="3">
    <source>
        <dbReference type="ARBA" id="ARBA00022679"/>
    </source>
</evidence>
<feature type="transmembrane region" description="Helical" evidence="8">
    <location>
        <begin position="189"/>
        <end position="208"/>
    </location>
</feature>
<feature type="transmembrane region" description="Helical" evidence="8">
    <location>
        <begin position="50"/>
        <end position="66"/>
    </location>
</feature>
<dbReference type="eggNOG" id="COG0472">
    <property type="taxonomic scope" value="Bacteria"/>
</dbReference>
<feature type="transmembrane region" description="Helical" evidence="8">
    <location>
        <begin position="240"/>
        <end position="264"/>
    </location>
</feature>
<dbReference type="STRING" id="44009.RV01_GL002146"/>
<dbReference type="GO" id="GO:0016780">
    <property type="term" value="F:phosphotransferase activity, for other substituted phosphate groups"/>
    <property type="evidence" value="ECO:0007669"/>
    <property type="project" value="InterPro"/>
</dbReference>
<feature type="binding site" evidence="7">
    <location>
        <position position="219"/>
    </location>
    <ligand>
        <name>Mg(2+)</name>
        <dbReference type="ChEBI" id="CHEBI:18420"/>
    </ligand>
</feature>
<keyword evidence="5 8" id="KW-1133">Transmembrane helix</keyword>
<evidence type="ECO:0000256" key="4">
    <source>
        <dbReference type="ARBA" id="ARBA00022692"/>
    </source>
</evidence>
<organism evidence="9 10">
    <name type="scientific">Enterococcus dispar ATCC 51266</name>
    <dbReference type="NCBI Taxonomy" id="1139219"/>
    <lineage>
        <taxon>Bacteria</taxon>
        <taxon>Bacillati</taxon>
        <taxon>Bacillota</taxon>
        <taxon>Bacilli</taxon>
        <taxon>Lactobacillales</taxon>
        <taxon>Enterococcaceae</taxon>
        <taxon>Enterococcus</taxon>
    </lineage>
</organism>
<feature type="transmembrane region" description="Helical" evidence="8">
    <location>
        <begin position="215"/>
        <end position="234"/>
    </location>
</feature>
<dbReference type="PANTHER" id="PTHR22926:SF3">
    <property type="entry name" value="UNDECAPRENYL-PHOSPHATE ALPHA-N-ACETYLGLUCOSAMINYL 1-PHOSPHATE TRANSFERASE"/>
    <property type="match status" value="1"/>
</dbReference>
<keyword evidence="3 9" id="KW-0808">Transferase</keyword>
<name>S0K891_9ENTE</name>
<feature type="binding site" evidence="7">
    <location>
        <position position="156"/>
    </location>
    <ligand>
        <name>Mg(2+)</name>
        <dbReference type="ChEBI" id="CHEBI:18420"/>
    </ligand>
</feature>
<keyword evidence="7" id="KW-0460">Magnesium</keyword>
<evidence type="ECO:0000256" key="2">
    <source>
        <dbReference type="ARBA" id="ARBA00022475"/>
    </source>
</evidence>
<feature type="transmembrane region" description="Helical" evidence="8">
    <location>
        <begin position="319"/>
        <end position="342"/>
    </location>
</feature>
<dbReference type="RefSeq" id="WP_016172494.1">
    <property type="nucleotide sequence ID" value="NZ_ASWK01000001.1"/>
</dbReference>
<accession>S0K891</accession>
<comment type="cofactor">
    <cofactor evidence="7">
        <name>Mg(2+)</name>
        <dbReference type="ChEBI" id="CHEBI:18420"/>
    </cofactor>
</comment>
<dbReference type="PATRIC" id="fig|1139219.3.peg.1278"/>
<reference evidence="9 10" key="1">
    <citation type="submission" date="2013-03" db="EMBL/GenBank/DDBJ databases">
        <title>The Genome Sequence of Enterococcus dispar ATCC_51266 (Illumina only assembly).</title>
        <authorList>
            <consortium name="The Broad Institute Genomics Platform"/>
            <consortium name="The Broad Institute Genome Sequencing Center for Infectious Disease"/>
            <person name="Earl A."/>
            <person name="Russ C."/>
            <person name="Gilmore M."/>
            <person name="Surin D."/>
            <person name="Walker B."/>
            <person name="Young S."/>
            <person name="Zeng Q."/>
            <person name="Gargeya S."/>
            <person name="Fitzgerald M."/>
            <person name="Haas B."/>
            <person name="Abouelleil A."/>
            <person name="Allen A.W."/>
            <person name="Alvarado L."/>
            <person name="Arachchi H.M."/>
            <person name="Berlin A.M."/>
            <person name="Chapman S.B."/>
            <person name="Gainer-Dewar J."/>
            <person name="Goldberg J."/>
            <person name="Griggs A."/>
            <person name="Gujja S."/>
            <person name="Hansen M."/>
            <person name="Howarth C."/>
            <person name="Imamovic A."/>
            <person name="Ireland A."/>
            <person name="Larimer J."/>
            <person name="McCowan C."/>
            <person name="Murphy C."/>
            <person name="Pearson M."/>
            <person name="Poon T.W."/>
            <person name="Priest M."/>
            <person name="Roberts A."/>
            <person name="Saif S."/>
            <person name="Shea T."/>
            <person name="Sisk P."/>
            <person name="Sykes S."/>
            <person name="Wortman J."/>
            <person name="Nusbaum C."/>
            <person name="Birren B."/>
        </authorList>
    </citation>
    <scope>NUCLEOTIDE SEQUENCE [LARGE SCALE GENOMIC DNA]</scope>
    <source>
        <strain evidence="9 10">ATCC 51266</strain>
    </source>
</reference>
<gene>
    <name evidence="9" type="ORF">OMK_01318</name>
</gene>
<sequence length="375" mass="41578">MTFTFRFIIRLFLTMIISLILTPMVKLLAFKIGAVDKPGARRINTKTMPTAGGLSIFISFSIALLWEFNDTLPLDKVWPMILGALIIVVTGLIDDIFELTPLQKTLGITLAALEAYFIAGIEINTFSLPFFGRFELGWLSLPVTLLWILAITNAVNLIDGLDGLAAGISIIGLTTIGLISYFFLPHTGVFLAIIIFSLVASIIGFFPYNFHPATIYLGDTGALFLGYMIAILSLQGLKNATFITILTPMFILGVPITDTVYAMIRRKFNKQPISSADKMHLHHRLLSLGFTHRGAVLTIYALALVFSFIALLMNYASTWATVLLIVFTAVGLELFIELIGLVGENRQPLMCALKFLGNRRFRQDVLTKHHVDKEE</sequence>
<proteinExistence type="predicted"/>
<dbReference type="GO" id="GO:0009103">
    <property type="term" value="P:lipopolysaccharide biosynthetic process"/>
    <property type="evidence" value="ECO:0007669"/>
    <property type="project" value="TreeGrafter"/>
</dbReference>
<dbReference type="CDD" id="cd06853">
    <property type="entry name" value="GT_WecA_like"/>
    <property type="match status" value="1"/>
</dbReference>
<evidence type="ECO:0000256" key="5">
    <source>
        <dbReference type="ARBA" id="ARBA00022989"/>
    </source>
</evidence>
<dbReference type="GO" id="GO:0046872">
    <property type="term" value="F:metal ion binding"/>
    <property type="evidence" value="ECO:0007669"/>
    <property type="project" value="UniProtKB-KW"/>
</dbReference>
<protein>
    <submittedName>
        <fullName evidence="9">Glycosyl transferase, group 4 family protein</fullName>
    </submittedName>
</protein>
<dbReference type="AlphaFoldDB" id="S0K891"/>
<dbReference type="Pfam" id="PF00953">
    <property type="entry name" value="Glycos_transf_4"/>
    <property type="match status" value="1"/>
</dbReference>
<dbReference type="HOGENOM" id="CLU_023982_2_4_9"/>
<keyword evidence="4 8" id="KW-0812">Transmembrane</keyword>
<evidence type="ECO:0000313" key="10">
    <source>
        <dbReference type="Proteomes" id="UP000014127"/>
    </source>
</evidence>
<feature type="transmembrane region" description="Helical" evidence="8">
    <location>
        <begin position="7"/>
        <end position="29"/>
    </location>
</feature>
<dbReference type="PROSITE" id="PS01348">
    <property type="entry name" value="MRAY_2"/>
    <property type="match status" value="1"/>
</dbReference>
<comment type="caution">
    <text evidence="9">The sequence shown here is derived from an EMBL/GenBank/DDBJ whole genome shotgun (WGS) entry which is preliminary data.</text>
</comment>
<dbReference type="GO" id="GO:0005886">
    <property type="term" value="C:plasma membrane"/>
    <property type="evidence" value="ECO:0007669"/>
    <property type="project" value="UniProtKB-SubCell"/>
</dbReference>
<keyword evidence="10" id="KW-1185">Reference proteome</keyword>
<feature type="transmembrane region" description="Helical" evidence="8">
    <location>
        <begin position="137"/>
        <end position="157"/>
    </location>
</feature>